<dbReference type="PROSITE" id="PS51733">
    <property type="entry name" value="BPL_LPL_CATALYTIC"/>
    <property type="match status" value="1"/>
</dbReference>
<evidence type="ECO:0000313" key="4">
    <source>
        <dbReference type="EMBL" id="PVD31990.1"/>
    </source>
</evidence>
<dbReference type="GO" id="GO:0005739">
    <property type="term" value="C:mitochondrion"/>
    <property type="evidence" value="ECO:0007669"/>
    <property type="project" value="TreeGrafter"/>
</dbReference>
<dbReference type="UniPathway" id="UPA00537">
    <property type="reaction ID" value="UER00595"/>
</dbReference>
<dbReference type="GO" id="GO:0009249">
    <property type="term" value="P:protein lipoylation"/>
    <property type="evidence" value="ECO:0007669"/>
    <property type="project" value="InterPro"/>
</dbReference>
<dbReference type="InterPro" id="IPR004562">
    <property type="entry name" value="LipoylTrfase_LipoateP_Ligase"/>
</dbReference>
<comment type="caution">
    <text evidence="4">The sequence shown here is derived from an EMBL/GenBank/DDBJ whole genome shotgun (WGS) entry which is preliminary data.</text>
</comment>
<evidence type="ECO:0000259" key="3">
    <source>
        <dbReference type="PROSITE" id="PS51733"/>
    </source>
</evidence>
<comment type="similarity">
    <text evidence="2">Belongs to the LplA family.</text>
</comment>
<keyword evidence="5" id="KW-1185">Reference proteome</keyword>
<organism evidence="4 5">
    <name type="scientific">Pomacea canaliculata</name>
    <name type="common">Golden apple snail</name>
    <dbReference type="NCBI Taxonomy" id="400727"/>
    <lineage>
        <taxon>Eukaryota</taxon>
        <taxon>Metazoa</taxon>
        <taxon>Spiralia</taxon>
        <taxon>Lophotrochozoa</taxon>
        <taxon>Mollusca</taxon>
        <taxon>Gastropoda</taxon>
        <taxon>Caenogastropoda</taxon>
        <taxon>Architaenioglossa</taxon>
        <taxon>Ampullarioidea</taxon>
        <taxon>Ampullariidae</taxon>
        <taxon>Pomacea</taxon>
    </lineage>
</organism>
<dbReference type="STRING" id="400727.A0A2T7PF12"/>
<dbReference type="PANTHER" id="PTHR12561:SF3">
    <property type="entry name" value="LIPOYLTRANSFERASE 1, MITOCHONDRIAL"/>
    <property type="match status" value="1"/>
</dbReference>
<dbReference type="SUPFAM" id="SSF55681">
    <property type="entry name" value="Class II aaRS and biotin synthetases"/>
    <property type="match status" value="1"/>
</dbReference>
<evidence type="ECO:0000313" key="5">
    <source>
        <dbReference type="Proteomes" id="UP000245119"/>
    </source>
</evidence>
<dbReference type="Gene3D" id="3.30.390.50">
    <property type="entry name" value="CO dehydrogenase flavoprotein, C-terminal domain"/>
    <property type="match status" value="1"/>
</dbReference>
<feature type="domain" description="BPL/LPL catalytic" evidence="3">
    <location>
        <begin position="49"/>
        <end position="234"/>
    </location>
</feature>
<dbReference type="Proteomes" id="UP000245119">
    <property type="component" value="Linkage Group LG4"/>
</dbReference>
<dbReference type="InterPro" id="IPR004143">
    <property type="entry name" value="BPL_LPL_catalytic"/>
</dbReference>
<dbReference type="AlphaFoldDB" id="A0A2T7PF12"/>
<dbReference type="EMBL" id="PZQS01000004">
    <property type="protein sequence ID" value="PVD31990.1"/>
    <property type="molecule type" value="Genomic_DNA"/>
</dbReference>
<dbReference type="Gene3D" id="3.30.930.10">
    <property type="entry name" value="Bira Bifunctional Protein, Domain 2"/>
    <property type="match status" value="1"/>
</dbReference>
<dbReference type="InterPro" id="IPR045864">
    <property type="entry name" value="aa-tRNA-synth_II/BPL/LPL"/>
</dbReference>
<evidence type="ECO:0000256" key="1">
    <source>
        <dbReference type="ARBA" id="ARBA00005085"/>
    </source>
</evidence>
<dbReference type="GO" id="GO:0017118">
    <property type="term" value="F:lipoyltransferase activity"/>
    <property type="evidence" value="ECO:0007669"/>
    <property type="project" value="TreeGrafter"/>
</dbReference>
<name>A0A2T7PF12_POMCA</name>
<dbReference type="OrthoDB" id="201621at2759"/>
<protein>
    <recommendedName>
        <fullName evidence="3">BPL/LPL catalytic domain-containing protein</fullName>
    </recommendedName>
</protein>
<sequence>MRSLSKITHVLISTQSICQNIRKQVYISSSKDIYQNLALEDWLYENADLANTDYLLMWRNEPAIVIGRHQNPWLECNVIEAERKSIPVVRRKSGGGTVFHDQGNLNLSYLMRRGRYNRKKNLEEVVQALVSRWDLNLKISNRDDILLDGIYKVSGTASKLGGDRTYHHFTLLFDVDKDILCSILQSSLIGVDCKATRSIPSLVKNLKEEAPDISFDNLVCVVGEEFLKEDKEKVLRTVDPTDENKFPGVAKIEHHLKSWEWVYGKTPPFTISRTFVNVFKHVESDAHFSLRINLTISKGRIDKIDCKLSKEYHRQQKVVDLPLRLLQFVNLVGHPVEKQEIERLWEASRQKIMDLQGEEDYAILVWGLSCLVQCIPGISVLPLRSQQSEIDQHILKSKNVNTVA</sequence>
<comment type="pathway">
    <text evidence="1">Protein modification; protein lipoylation via exogenous pathway; protein N(6)-(lipoyl)lysine from lipoate: step 2/2.</text>
</comment>
<dbReference type="PANTHER" id="PTHR12561">
    <property type="entry name" value="LIPOATE-PROTEIN LIGASE"/>
    <property type="match status" value="1"/>
</dbReference>
<dbReference type="FunFam" id="3.30.930.10:FF:000045">
    <property type="entry name" value="lipoyltransferase 1, mitochondrial"/>
    <property type="match status" value="1"/>
</dbReference>
<proteinExistence type="inferred from homology"/>
<dbReference type="Pfam" id="PF21948">
    <property type="entry name" value="LplA-B_cat"/>
    <property type="match status" value="1"/>
</dbReference>
<dbReference type="CDD" id="cd16443">
    <property type="entry name" value="LplA"/>
    <property type="match status" value="1"/>
</dbReference>
<accession>A0A2T7PF12</accession>
<reference evidence="4 5" key="1">
    <citation type="submission" date="2018-04" db="EMBL/GenBank/DDBJ databases">
        <title>The genome of golden apple snail Pomacea canaliculata provides insight into stress tolerance and invasive adaptation.</title>
        <authorList>
            <person name="Liu C."/>
            <person name="Liu B."/>
            <person name="Ren Y."/>
            <person name="Zhang Y."/>
            <person name="Wang H."/>
            <person name="Li S."/>
            <person name="Jiang F."/>
            <person name="Yin L."/>
            <person name="Zhang G."/>
            <person name="Qian W."/>
            <person name="Fan W."/>
        </authorList>
    </citation>
    <scope>NUCLEOTIDE SEQUENCE [LARGE SCALE GENOMIC DNA]</scope>
    <source>
        <strain evidence="4">SZHN2017</strain>
        <tissue evidence="4">Muscle</tissue>
    </source>
</reference>
<evidence type="ECO:0000256" key="2">
    <source>
        <dbReference type="ARBA" id="ARBA00008242"/>
    </source>
</evidence>
<gene>
    <name evidence="4" type="ORF">C0Q70_07416</name>
</gene>